<dbReference type="InterPro" id="IPR005856">
    <property type="entry name" value="Cys_synth"/>
</dbReference>
<dbReference type="EMBL" id="OMOH01000005">
    <property type="protein sequence ID" value="SPF68618.1"/>
    <property type="molecule type" value="Genomic_DNA"/>
</dbReference>
<evidence type="ECO:0000256" key="6">
    <source>
        <dbReference type="ARBA" id="ARBA00022898"/>
    </source>
</evidence>
<accession>A0A375I3B2</accession>
<dbReference type="FunFam" id="3.40.50.1100:FF:000067">
    <property type="entry name" value="Cysteine synthase"/>
    <property type="match status" value="1"/>
</dbReference>
<evidence type="ECO:0000256" key="3">
    <source>
        <dbReference type="ARBA" id="ARBA00007103"/>
    </source>
</evidence>
<comment type="similarity">
    <text evidence="3 12">Belongs to the cysteine synthase/cystathionine beta-synthase family.</text>
</comment>
<evidence type="ECO:0000256" key="8">
    <source>
        <dbReference type="ARBA" id="ARBA00047931"/>
    </source>
</evidence>
<proteinExistence type="inferred from homology"/>
<dbReference type="InterPro" id="IPR036052">
    <property type="entry name" value="TrpB-like_PALP_sf"/>
</dbReference>
<evidence type="ECO:0000256" key="11">
    <source>
        <dbReference type="PIRSR" id="PIRSR605856-51"/>
    </source>
</evidence>
<dbReference type="InterPro" id="IPR005859">
    <property type="entry name" value="CysK"/>
</dbReference>
<comment type="function">
    <text evidence="9">Catalyzes the conversion of O-acetylserine (OAS) to cysteine through the elimination of acetate and addition of hydrogen sulfide.</text>
</comment>
<feature type="domain" description="Tryptophan synthase beta chain-like PALP" evidence="13">
    <location>
        <begin position="8"/>
        <end position="298"/>
    </location>
</feature>
<dbReference type="Gene3D" id="3.40.50.1100">
    <property type="match status" value="2"/>
</dbReference>
<dbReference type="InterPro" id="IPR001216">
    <property type="entry name" value="P-phosphate_BS"/>
</dbReference>
<keyword evidence="15" id="KW-1185">Reference proteome</keyword>
<evidence type="ECO:0000313" key="15">
    <source>
        <dbReference type="Proteomes" id="UP000265962"/>
    </source>
</evidence>
<evidence type="ECO:0000256" key="7">
    <source>
        <dbReference type="ARBA" id="ARBA00023192"/>
    </source>
</evidence>
<feature type="modified residue" description="N6-(pyridoxal phosphate)lysine" evidence="11">
    <location>
        <position position="48"/>
    </location>
</feature>
<evidence type="ECO:0000259" key="13">
    <source>
        <dbReference type="Pfam" id="PF00291"/>
    </source>
</evidence>
<evidence type="ECO:0000256" key="5">
    <source>
        <dbReference type="ARBA" id="ARBA00022679"/>
    </source>
</evidence>
<dbReference type="CDD" id="cd01561">
    <property type="entry name" value="CBS_like"/>
    <property type="match status" value="1"/>
</dbReference>
<sequence length="321" mass="33226">MPGIHSSITDVIGGTPLVRAPHFLAANNAEDANIAFKLEYFNPAGSVKDRIALAMITDAEEKGLLKPGGTIIEPSSGNTGIGLAAIGTARGYKVKVVLPASLSVERRALIQAYGGEVILTPGPLAIKGAIAYANQLHEADPNSVLLGQFDNPANPAIHYRTTGPEIWADTDGAIDILVAGIGTGGTLSGAGKYLKEQNPNIKVIGLEPAKSAILNGKPAGPHGLQGIGTGFVPNTLDTSIYDEVLDITDEDSIEQARRLGTSEGIFTGISSGTALAGALQVAARPENKGKLIVAVLPDSGDRYLSTALGQFPELEVHDVEL</sequence>
<dbReference type="GO" id="GO:0006535">
    <property type="term" value="P:cysteine biosynthetic process from serine"/>
    <property type="evidence" value="ECO:0007669"/>
    <property type="project" value="UniProtKB-UniRule"/>
</dbReference>
<dbReference type="InterPro" id="IPR001926">
    <property type="entry name" value="TrpB-like_PALP"/>
</dbReference>
<evidence type="ECO:0000256" key="9">
    <source>
        <dbReference type="ARBA" id="ARBA00053442"/>
    </source>
</evidence>
<evidence type="ECO:0000256" key="2">
    <source>
        <dbReference type="ARBA" id="ARBA00004962"/>
    </source>
</evidence>
<dbReference type="NCBIfam" id="TIGR01139">
    <property type="entry name" value="cysK"/>
    <property type="match status" value="1"/>
</dbReference>
<comment type="catalytic activity">
    <reaction evidence="8 12">
        <text>O-acetyl-L-serine + hydrogen sulfide = L-cysteine + acetate</text>
        <dbReference type="Rhea" id="RHEA:14829"/>
        <dbReference type="ChEBI" id="CHEBI:29919"/>
        <dbReference type="ChEBI" id="CHEBI:30089"/>
        <dbReference type="ChEBI" id="CHEBI:35235"/>
        <dbReference type="ChEBI" id="CHEBI:58340"/>
        <dbReference type="EC" id="2.5.1.47"/>
    </reaction>
</comment>
<dbReference type="GO" id="GO:0005737">
    <property type="term" value="C:cytoplasm"/>
    <property type="evidence" value="ECO:0007669"/>
    <property type="project" value="UniProtKB-ARBA"/>
</dbReference>
<name>A0A375I3B2_9ACTN</name>
<evidence type="ECO:0000313" key="14">
    <source>
        <dbReference type="EMBL" id="SPF68618.1"/>
    </source>
</evidence>
<protein>
    <recommendedName>
        <fullName evidence="12">Cysteine synthase</fullName>
        <ecNumber evidence="12">2.5.1.47</ecNumber>
    </recommendedName>
</protein>
<dbReference type="EC" id="2.5.1.47" evidence="12"/>
<feature type="binding site" evidence="10">
    <location>
        <position position="78"/>
    </location>
    <ligand>
        <name>pyridoxal 5'-phosphate</name>
        <dbReference type="ChEBI" id="CHEBI:597326"/>
    </ligand>
</feature>
<dbReference type="RefSeq" id="WP_119715768.1">
    <property type="nucleotide sequence ID" value="NZ_OMOH01000005.1"/>
</dbReference>
<gene>
    <name evidence="14" type="ORF">PROPJV5_1600</name>
</gene>
<dbReference type="Proteomes" id="UP000265962">
    <property type="component" value="Unassembled WGS sequence"/>
</dbReference>
<evidence type="ECO:0000256" key="1">
    <source>
        <dbReference type="ARBA" id="ARBA00001933"/>
    </source>
</evidence>
<dbReference type="NCBIfam" id="TIGR01136">
    <property type="entry name" value="cysKM"/>
    <property type="match status" value="1"/>
</dbReference>
<evidence type="ECO:0000256" key="10">
    <source>
        <dbReference type="PIRSR" id="PIRSR605856-50"/>
    </source>
</evidence>
<feature type="binding site" evidence="10">
    <location>
        <position position="270"/>
    </location>
    <ligand>
        <name>pyridoxal 5'-phosphate</name>
        <dbReference type="ChEBI" id="CHEBI:597326"/>
    </ligand>
</feature>
<feature type="binding site" evidence="10">
    <location>
        <begin position="182"/>
        <end position="186"/>
    </location>
    <ligand>
        <name>pyridoxal 5'-phosphate</name>
        <dbReference type="ChEBI" id="CHEBI:597326"/>
    </ligand>
</feature>
<evidence type="ECO:0000256" key="12">
    <source>
        <dbReference type="RuleBase" id="RU003985"/>
    </source>
</evidence>
<reference evidence="15" key="1">
    <citation type="submission" date="2018-02" db="EMBL/GenBank/DDBJ databases">
        <authorList>
            <person name="Hornung B."/>
        </authorList>
    </citation>
    <scope>NUCLEOTIDE SEQUENCE [LARGE SCALE GENOMIC DNA]</scope>
</reference>
<comment type="pathway">
    <text evidence="2">Amino-acid biosynthesis; L-cysteine biosynthesis; L-cysteine from L-serine: step 2/2.</text>
</comment>
<dbReference type="SUPFAM" id="SSF53686">
    <property type="entry name" value="Tryptophan synthase beta subunit-like PLP-dependent enzymes"/>
    <property type="match status" value="1"/>
</dbReference>
<keyword evidence="6 10" id="KW-0663">Pyridoxal phosphate</keyword>
<organism evidence="14 15">
    <name type="scientific">Propionibacterium ruminifibrarum</name>
    <dbReference type="NCBI Taxonomy" id="1962131"/>
    <lineage>
        <taxon>Bacteria</taxon>
        <taxon>Bacillati</taxon>
        <taxon>Actinomycetota</taxon>
        <taxon>Actinomycetes</taxon>
        <taxon>Propionibacteriales</taxon>
        <taxon>Propionibacteriaceae</taxon>
        <taxon>Propionibacterium</taxon>
    </lineage>
</organism>
<dbReference type="AlphaFoldDB" id="A0A375I3B2"/>
<dbReference type="InterPro" id="IPR050214">
    <property type="entry name" value="Cys_Synth/Cystath_Beta-Synth"/>
</dbReference>
<dbReference type="PROSITE" id="PS00901">
    <property type="entry name" value="CYS_SYNTHASE"/>
    <property type="match status" value="1"/>
</dbReference>
<evidence type="ECO:0000256" key="4">
    <source>
        <dbReference type="ARBA" id="ARBA00022605"/>
    </source>
</evidence>
<keyword evidence="4 12" id="KW-0028">Amino-acid biosynthesis</keyword>
<comment type="cofactor">
    <cofactor evidence="1 10 12">
        <name>pyridoxal 5'-phosphate</name>
        <dbReference type="ChEBI" id="CHEBI:597326"/>
    </cofactor>
</comment>
<keyword evidence="5 12" id="KW-0808">Transferase</keyword>
<dbReference type="GO" id="GO:0004124">
    <property type="term" value="F:cysteine synthase activity"/>
    <property type="evidence" value="ECO:0007669"/>
    <property type="project" value="UniProtKB-UniRule"/>
</dbReference>
<dbReference type="OrthoDB" id="9805733at2"/>
<keyword evidence="7 12" id="KW-0198">Cysteine biosynthesis</keyword>
<dbReference type="Pfam" id="PF00291">
    <property type="entry name" value="PALP"/>
    <property type="match status" value="1"/>
</dbReference>
<dbReference type="PANTHER" id="PTHR10314">
    <property type="entry name" value="CYSTATHIONINE BETA-SYNTHASE"/>
    <property type="match status" value="1"/>
</dbReference>